<reference evidence="12" key="1">
    <citation type="journal article" date="2020" name="Fungal Divers.">
        <title>Resolving the Mortierellaceae phylogeny through synthesis of multi-gene phylogenetics and phylogenomics.</title>
        <authorList>
            <person name="Vandepol N."/>
            <person name="Liber J."/>
            <person name="Desiro A."/>
            <person name="Na H."/>
            <person name="Kennedy M."/>
            <person name="Barry K."/>
            <person name="Grigoriev I.V."/>
            <person name="Miller A.N."/>
            <person name="O'Donnell K."/>
            <person name="Stajich J.E."/>
            <person name="Bonito G."/>
        </authorList>
    </citation>
    <scope>NUCLEOTIDE SEQUENCE</scope>
    <source>
        <strain evidence="12">REB-010B</strain>
    </source>
</reference>
<feature type="transmembrane region" description="Helical" evidence="9">
    <location>
        <begin position="12"/>
        <end position="28"/>
    </location>
</feature>
<feature type="transmembrane region" description="Helical" evidence="9">
    <location>
        <begin position="1278"/>
        <end position="1297"/>
    </location>
</feature>
<evidence type="ECO:0000313" key="13">
    <source>
        <dbReference type="Proteomes" id="UP000738325"/>
    </source>
</evidence>
<comment type="subcellular location">
    <subcellularLocation>
        <location evidence="1">Membrane</location>
    </subcellularLocation>
</comment>
<feature type="domain" description="ABC transporter" evidence="10">
    <location>
        <begin position="1342"/>
        <end position="1627"/>
    </location>
</feature>
<feature type="transmembrane region" description="Helical" evidence="9">
    <location>
        <begin position="289"/>
        <end position="309"/>
    </location>
</feature>
<feature type="region of interest" description="Disordered" evidence="8">
    <location>
        <begin position="1485"/>
        <end position="1516"/>
    </location>
</feature>
<dbReference type="Pfam" id="PF00005">
    <property type="entry name" value="ABC_tran"/>
    <property type="match status" value="2"/>
</dbReference>
<dbReference type="SUPFAM" id="SSF52540">
    <property type="entry name" value="P-loop containing nucleoside triphosphate hydrolases"/>
    <property type="match status" value="2"/>
</dbReference>
<feature type="transmembrane region" description="Helical" evidence="9">
    <location>
        <begin position="575"/>
        <end position="593"/>
    </location>
</feature>
<evidence type="ECO:0000256" key="7">
    <source>
        <dbReference type="ARBA" id="ARBA00023136"/>
    </source>
</evidence>
<evidence type="ECO:0000256" key="2">
    <source>
        <dbReference type="ARBA" id="ARBA00022448"/>
    </source>
</evidence>
<dbReference type="CDD" id="cd18604">
    <property type="entry name" value="ABC_6TM_VMR1_D2_like"/>
    <property type="match status" value="1"/>
</dbReference>
<dbReference type="InterPro" id="IPR017871">
    <property type="entry name" value="ABC_transporter-like_CS"/>
</dbReference>
<dbReference type="InterPro" id="IPR003593">
    <property type="entry name" value="AAA+_ATPase"/>
</dbReference>
<dbReference type="PROSITE" id="PS00211">
    <property type="entry name" value="ABC_TRANSPORTER_1"/>
    <property type="match status" value="2"/>
</dbReference>
<feature type="transmembrane region" description="Helical" evidence="9">
    <location>
        <begin position="125"/>
        <end position="147"/>
    </location>
</feature>
<feature type="transmembrane region" description="Helical" evidence="9">
    <location>
        <begin position="964"/>
        <end position="986"/>
    </location>
</feature>
<dbReference type="Proteomes" id="UP000738325">
    <property type="component" value="Unassembled WGS sequence"/>
</dbReference>
<evidence type="ECO:0000259" key="10">
    <source>
        <dbReference type="PROSITE" id="PS50893"/>
    </source>
</evidence>
<keyword evidence="3 9" id="KW-0812">Transmembrane</keyword>
<dbReference type="GO" id="GO:0016887">
    <property type="term" value="F:ATP hydrolysis activity"/>
    <property type="evidence" value="ECO:0007669"/>
    <property type="project" value="InterPro"/>
</dbReference>
<evidence type="ECO:0000256" key="6">
    <source>
        <dbReference type="ARBA" id="ARBA00022989"/>
    </source>
</evidence>
<feature type="compositionally biased region" description="Basic and acidic residues" evidence="8">
    <location>
        <begin position="930"/>
        <end position="940"/>
    </location>
</feature>
<evidence type="ECO:0000256" key="8">
    <source>
        <dbReference type="SAM" id="MobiDB-lite"/>
    </source>
</evidence>
<evidence type="ECO:0000256" key="1">
    <source>
        <dbReference type="ARBA" id="ARBA00004370"/>
    </source>
</evidence>
<evidence type="ECO:0000256" key="5">
    <source>
        <dbReference type="ARBA" id="ARBA00022840"/>
    </source>
</evidence>
<feature type="transmembrane region" description="Helical" evidence="9">
    <location>
        <begin position="460"/>
        <end position="482"/>
    </location>
</feature>
<evidence type="ECO:0008006" key="14">
    <source>
        <dbReference type="Google" id="ProtNLM"/>
    </source>
</evidence>
<dbReference type="SUPFAM" id="SSF90123">
    <property type="entry name" value="ABC transporter transmembrane region"/>
    <property type="match status" value="2"/>
</dbReference>
<feature type="transmembrane region" description="Helical" evidence="9">
    <location>
        <begin position="1139"/>
        <end position="1157"/>
    </location>
</feature>
<name>A0A9P6RGI6_9FUNG</name>
<dbReference type="GO" id="GO:0016020">
    <property type="term" value="C:membrane"/>
    <property type="evidence" value="ECO:0007669"/>
    <property type="project" value="UniProtKB-SubCell"/>
</dbReference>
<keyword evidence="6 9" id="KW-1133">Transmembrane helix</keyword>
<gene>
    <name evidence="12" type="ORF">BGZ99_005261</name>
</gene>
<keyword evidence="13" id="KW-1185">Reference proteome</keyword>
<organism evidence="12 13">
    <name type="scientific">Dissophora globulifera</name>
    <dbReference type="NCBI Taxonomy" id="979702"/>
    <lineage>
        <taxon>Eukaryota</taxon>
        <taxon>Fungi</taxon>
        <taxon>Fungi incertae sedis</taxon>
        <taxon>Mucoromycota</taxon>
        <taxon>Mortierellomycotina</taxon>
        <taxon>Mortierellomycetes</taxon>
        <taxon>Mortierellales</taxon>
        <taxon>Mortierellaceae</taxon>
        <taxon>Dissophora</taxon>
    </lineage>
</organism>
<sequence>MGISIELVEATLPLAYSIAAALFVFYLTKRPVHLDQYEQLRDTLDDPTQGDDLPSNSSSAAAAFDLAQAQYQAQRASGIGINLARLGLTLFQLALSVFIVIAFHLRSDLSNEDDADIQYSLLRDSANVAVWSYALFLAAGQLTRPSIAYEFWVRPQMDVLYVLQLVLSSIKLYNLDILTLPFSEWSLRLKMEDAAWLATALLCLVSLVTKPFQPFAPAKIPKKEGEVLRTPWSEYSSSLYSQAAFSWVGTLVFLRFKQPLQDSDLPDLDRTDLSEYSVAKFRKNKKKTFVRSLFAALWMDVFIQFLWAIPFNFLMLASPYCLNRIISYMECKDCDPPTFDNYKWVFLLLIVSILESFTEQQALHRGRRLFLRLASVCNTAVFEKALRRKDVTSSVSDEKDDSKKDGEGEEKKDKTLNISNLVGVDIKEMENTISYLHDLYGLPIQLILSTALLYNLLGKAAFVGIAFMVVTLPIPGVLFAAIQKLFKSIMSTKDDRMDYITEMLTAIRIVKFFGWESKFVEKITACREEELRKTRKTYVQLSFSSIAWNVVPLLNVVVVFLAYTKLYGNEITASVLFTTLAVFNILAMAMNNIQWQVMGAMRSSVGLKRISRFLDDDEIVQDTTITKIDGKAVVHTASHPIIGFVNASFSWPNKEHDKTNVKADKKPTLFQRVKAKFSKTPAPIVEPAPEAAVQERFKLKNISADFPVGQLSLIVGPTGSGKSAMLLALLGELERLDGHMYLPRLDYGESHLRGSGIAYVAQTAWLQNSTIRSNILFGKAFNQARYDAVVEACALVTDFDILESGDATEIGEQGITLSGGQKQRVALARAIYSDATVLLLDDCLSAVDSHTGKHLFQTLTGPLLEDRTVLMATHQVQLTLNSASYVVVLEKGEIVGAGSPDVVMDNGWVDRVAASAPVPDDESEISTLNGEERNKKAKKADKTKPAVKLIEDEKRAQGSVKWKVYMTYLSASGGLPFWTVIVLMFIGEQFLEVGKNGWLAMWANSMAEATGSLAIRGFKAAVPEHIALPMYAALSPVNGQQYGAFTMTLFGQGTPETLSVEFYLGAYILIGIVFAFSNILVWYYAMVVGSVSGSRVLHAKLLHKVARAKVRFYDTTPIGRIINRFSSDMATVDDSLQQGLGMFLSIGVFISGIVLVISINMPMFLVAAVFIVTINGAIGWLYVPISRDLKRLNSNSKSPILNHFNETLSGVATIRAYGFQDRFLSTNFVNVDNNNRTFFLLWSTNRWLQWRINLTGSLVAFSTGMLLLRNWGRIEPGWAAMTLSYAMMFTVQMMFLIRIYADNEMNMNAVERISEYIDLEEEPAAIIEGSRPPASWPHSGEIEVDHLTVKYGPNTPEVLKDLTFKIKAGEKVGVVGRTGSGKSTLAISLFRFMEPSHGTIRIDGIDIGKIGLHDLRSNLTIIPQDPILFKGTLRSNLDPFGEREDRELWEALRRSHLIPADSTALISATSSVKIDLLETPSSAAAAASANPSAPGSSAPSVKGSQSEETDVVDPSKITLDTTVKENGSNFSQGQRQLIALARALVRQPKIIVMDEATASVDFDTDLKIQTTIREEMADATIITIAHRIRTIADFDRVLVMNAGEVVEFDKPYKLMTKEDGVFRSMCERSTDFETLLAIAEAKEKKDAAAHAH</sequence>
<dbReference type="CDD" id="cd03244">
    <property type="entry name" value="ABCC_MRP_domain2"/>
    <property type="match status" value="1"/>
</dbReference>
<accession>A0A9P6RGI6</accession>
<feature type="compositionally biased region" description="Low complexity" evidence="8">
    <location>
        <begin position="1485"/>
        <end position="1500"/>
    </location>
</feature>
<dbReference type="CDD" id="cd03250">
    <property type="entry name" value="ABCC_MRP_domain1"/>
    <property type="match status" value="1"/>
</dbReference>
<dbReference type="PANTHER" id="PTHR24223:SF356">
    <property type="entry name" value="ATP-BINDING CASSETTE TRANSPORTER ABC4"/>
    <property type="match status" value="1"/>
</dbReference>
<feature type="domain" description="ABC transmembrane type-1" evidence="11">
    <location>
        <begin position="1032"/>
        <end position="1302"/>
    </location>
</feature>
<feature type="domain" description="ABC transmembrane type-1" evidence="11">
    <location>
        <begin position="305"/>
        <end position="602"/>
    </location>
</feature>
<dbReference type="SMART" id="SM00382">
    <property type="entry name" value="AAA"/>
    <property type="match status" value="2"/>
</dbReference>
<evidence type="ECO:0000256" key="3">
    <source>
        <dbReference type="ARBA" id="ARBA00022692"/>
    </source>
</evidence>
<dbReference type="Gene3D" id="3.40.50.300">
    <property type="entry name" value="P-loop containing nucleotide triphosphate hydrolases"/>
    <property type="match status" value="2"/>
</dbReference>
<feature type="transmembrane region" description="Helical" evidence="9">
    <location>
        <begin position="1252"/>
        <end position="1272"/>
    </location>
</feature>
<comment type="caution">
    <text evidence="12">The sequence shown here is derived from an EMBL/GenBank/DDBJ whole genome shotgun (WGS) entry which is preliminary data.</text>
</comment>
<dbReference type="InterPro" id="IPR011527">
    <property type="entry name" value="ABC1_TM_dom"/>
</dbReference>
<evidence type="ECO:0000259" key="11">
    <source>
        <dbReference type="PROSITE" id="PS50929"/>
    </source>
</evidence>
<keyword evidence="5" id="KW-0067">ATP-binding</keyword>
<feature type="domain" description="ABC transporter" evidence="10">
    <location>
        <begin position="670"/>
        <end position="916"/>
    </location>
</feature>
<dbReference type="InterPro" id="IPR003439">
    <property type="entry name" value="ABC_transporter-like_ATP-bd"/>
</dbReference>
<dbReference type="PANTHER" id="PTHR24223">
    <property type="entry name" value="ATP-BINDING CASSETTE SUB-FAMILY C"/>
    <property type="match status" value="1"/>
</dbReference>
<evidence type="ECO:0000256" key="4">
    <source>
        <dbReference type="ARBA" id="ARBA00022741"/>
    </source>
</evidence>
<dbReference type="InterPro" id="IPR036640">
    <property type="entry name" value="ABC1_TM_sf"/>
</dbReference>
<keyword evidence="4" id="KW-0547">Nucleotide-binding</keyword>
<dbReference type="GO" id="GO:0005524">
    <property type="term" value="F:ATP binding"/>
    <property type="evidence" value="ECO:0007669"/>
    <property type="project" value="UniProtKB-KW"/>
</dbReference>
<dbReference type="GO" id="GO:0140359">
    <property type="term" value="F:ABC-type transporter activity"/>
    <property type="evidence" value="ECO:0007669"/>
    <property type="project" value="InterPro"/>
</dbReference>
<evidence type="ECO:0000313" key="12">
    <source>
        <dbReference type="EMBL" id="KAG0319151.1"/>
    </source>
</evidence>
<proteinExistence type="predicted"/>
<feature type="transmembrane region" description="Helical" evidence="9">
    <location>
        <begin position="83"/>
        <end position="105"/>
    </location>
</feature>
<feature type="transmembrane region" description="Helical" evidence="9">
    <location>
        <begin position="541"/>
        <end position="563"/>
    </location>
</feature>
<dbReference type="CDD" id="cd18596">
    <property type="entry name" value="ABC_6TM_VMR1_D1_like"/>
    <property type="match status" value="1"/>
</dbReference>
<dbReference type="PROSITE" id="PS50893">
    <property type="entry name" value="ABC_TRANSPORTER_2"/>
    <property type="match status" value="2"/>
</dbReference>
<feature type="region of interest" description="Disordered" evidence="8">
    <location>
        <begin position="920"/>
        <end position="940"/>
    </location>
</feature>
<protein>
    <recommendedName>
        <fullName evidence="14">ABC transporter</fullName>
    </recommendedName>
</protein>
<feature type="transmembrane region" description="Helical" evidence="9">
    <location>
        <begin position="1062"/>
        <end position="1085"/>
    </location>
</feature>
<dbReference type="Pfam" id="PF00664">
    <property type="entry name" value="ABC_membrane"/>
    <property type="match status" value="2"/>
</dbReference>
<keyword evidence="2" id="KW-0813">Transport</keyword>
<feature type="transmembrane region" description="Helical" evidence="9">
    <location>
        <begin position="1163"/>
        <end position="1183"/>
    </location>
</feature>
<dbReference type="Gene3D" id="1.20.1560.10">
    <property type="entry name" value="ABC transporter type 1, transmembrane domain"/>
    <property type="match status" value="2"/>
</dbReference>
<keyword evidence="7 9" id="KW-0472">Membrane</keyword>
<evidence type="ECO:0000256" key="9">
    <source>
        <dbReference type="SAM" id="Phobius"/>
    </source>
</evidence>
<dbReference type="InterPro" id="IPR027417">
    <property type="entry name" value="P-loop_NTPase"/>
</dbReference>
<dbReference type="PROSITE" id="PS50929">
    <property type="entry name" value="ABC_TM1F"/>
    <property type="match status" value="2"/>
</dbReference>
<dbReference type="EMBL" id="JAAAIP010000336">
    <property type="protein sequence ID" value="KAG0319151.1"/>
    <property type="molecule type" value="Genomic_DNA"/>
</dbReference>
<dbReference type="OrthoDB" id="6500128at2759"/>
<dbReference type="InterPro" id="IPR050173">
    <property type="entry name" value="ABC_transporter_C-like"/>
</dbReference>